<dbReference type="InterPro" id="IPR029063">
    <property type="entry name" value="SAM-dependent_MTases_sf"/>
</dbReference>
<protein>
    <submittedName>
        <fullName evidence="2">Class I SAM-dependent methyltransferase</fullName>
    </submittedName>
</protein>
<dbReference type="Proteomes" id="UP000298133">
    <property type="component" value="Unassembled WGS sequence"/>
</dbReference>
<dbReference type="AlphaFoldDB" id="A0A4Y8UNL9"/>
<organism evidence="2 3">
    <name type="scientific">Gammaproteobacteria bacterium LSUCC0057</name>
    <dbReference type="NCBI Taxonomy" id="2559237"/>
    <lineage>
        <taxon>Bacteria</taxon>
        <taxon>Pseudomonadati</taxon>
        <taxon>Pseudomonadota</taxon>
        <taxon>Gammaproteobacteria</taxon>
        <taxon>Cellvibrionales</taxon>
        <taxon>Porticoccaceae</taxon>
        <taxon>SAR92 clade</taxon>
    </lineage>
</organism>
<keyword evidence="2" id="KW-0808">Transferase</keyword>
<evidence type="ECO:0000313" key="2">
    <source>
        <dbReference type="EMBL" id="TFH69284.1"/>
    </source>
</evidence>
<dbReference type="Pfam" id="PF08241">
    <property type="entry name" value="Methyltransf_11"/>
    <property type="match status" value="1"/>
</dbReference>
<gene>
    <name evidence="2" type="ORF">E3W66_05050</name>
</gene>
<dbReference type="GO" id="GO:0008757">
    <property type="term" value="F:S-adenosylmethionine-dependent methyltransferase activity"/>
    <property type="evidence" value="ECO:0007669"/>
    <property type="project" value="InterPro"/>
</dbReference>
<reference evidence="2 3" key="1">
    <citation type="submission" date="2019-03" db="EMBL/GenBank/DDBJ databases">
        <title>Draft genome of Gammaproteobacteria bacterium LSUCC0057, a member of the SAR92 clade.</title>
        <authorList>
            <person name="Lanclos V.C."/>
            <person name="Doiron C."/>
            <person name="Henson M.W."/>
            <person name="Thrash J.C."/>
        </authorList>
    </citation>
    <scope>NUCLEOTIDE SEQUENCE [LARGE SCALE GENOMIC DNA]</scope>
    <source>
        <strain evidence="2 3">LSUCC0057</strain>
    </source>
</reference>
<dbReference type="InterPro" id="IPR013216">
    <property type="entry name" value="Methyltransf_11"/>
</dbReference>
<evidence type="ECO:0000313" key="3">
    <source>
        <dbReference type="Proteomes" id="UP000298133"/>
    </source>
</evidence>
<evidence type="ECO:0000259" key="1">
    <source>
        <dbReference type="Pfam" id="PF08241"/>
    </source>
</evidence>
<keyword evidence="2" id="KW-0489">Methyltransferase</keyword>
<accession>A0A4Y8UNL9</accession>
<dbReference type="OrthoDB" id="9803764at2"/>
<dbReference type="GO" id="GO:0032259">
    <property type="term" value="P:methylation"/>
    <property type="evidence" value="ECO:0007669"/>
    <property type="project" value="UniProtKB-KW"/>
</dbReference>
<dbReference type="SUPFAM" id="SSF53335">
    <property type="entry name" value="S-adenosyl-L-methionine-dependent methyltransferases"/>
    <property type="match status" value="1"/>
</dbReference>
<dbReference type="Gene3D" id="3.40.50.150">
    <property type="entry name" value="Vaccinia Virus protein VP39"/>
    <property type="match status" value="1"/>
</dbReference>
<feature type="domain" description="Methyltransferase type 11" evidence="1">
    <location>
        <begin position="90"/>
        <end position="171"/>
    </location>
</feature>
<sequence>MKNCYQLLKSGWQRRQVDDCWCQNNGIIRRMKKQICHWQSYAKAWDGQDLPLRPTELDMANYRQLSGRVFNQFEPSRTVALILGVTPELEELAAASHQQVYCVDSSMQMITNVWTGGYDSAMQADWAILPIANGVVDTVYCDGGLHLMPPRQLCIAIAEISRVLNSQGRLIARLFLPPEWAEPLTAVHQRFLNNDARSINWLKVWLWHAIEINTQAEAGVCLADIWQVLEQWSAGKEVDHWLTDLGLTDQQIATVKIYRDNPTHYYFTDAVKLAELMARHGNFAVEARLNPQYQQGSQFPVIAYVKN</sequence>
<keyword evidence="3" id="KW-1185">Reference proteome</keyword>
<name>A0A4Y8UNL9_9GAMM</name>
<proteinExistence type="predicted"/>
<dbReference type="EMBL" id="SPIA01000001">
    <property type="protein sequence ID" value="TFH69284.1"/>
    <property type="molecule type" value="Genomic_DNA"/>
</dbReference>
<comment type="caution">
    <text evidence="2">The sequence shown here is derived from an EMBL/GenBank/DDBJ whole genome shotgun (WGS) entry which is preliminary data.</text>
</comment>